<reference evidence="1 2" key="1">
    <citation type="journal article" date="2013" name="Genome Announc.">
        <title>The Draft Genome Sequence of Sphingomonas paucimobilis Strain HER1398 (Proteobacteria), Host to the Giant PAU Phage, Indicates That It Is a Member of the Genus Sphingobacterium (Bacteroidetes).</title>
        <authorList>
            <person name="White R.A.III."/>
            <person name="Suttle C.A."/>
        </authorList>
    </citation>
    <scope>NUCLEOTIDE SEQUENCE [LARGE SCALE GENOMIC DNA]</scope>
    <source>
        <strain evidence="1 2">HER1398</strain>
    </source>
</reference>
<dbReference type="AlphaFoldDB" id="U2I0Q7"/>
<dbReference type="PATRIC" id="fig|1346330.5.peg.49"/>
<dbReference type="RefSeq" id="WP_021068249.1">
    <property type="nucleotide sequence ID" value="NZ_ATDL01000001.1"/>
</dbReference>
<protein>
    <recommendedName>
        <fullName evidence="3">Bacteriocin</fullName>
    </recommendedName>
</protein>
<organism evidence="1 2">
    <name type="scientific">Sphingobacterium paucimobilis HER1398</name>
    <dbReference type="NCBI Taxonomy" id="1346330"/>
    <lineage>
        <taxon>Bacteria</taxon>
        <taxon>Pseudomonadati</taxon>
        <taxon>Bacteroidota</taxon>
        <taxon>Sphingobacteriia</taxon>
        <taxon>Sphingobacteriales</taxon>
        <taxon>Sphingobacteriaceae</taxon>
        <taxon>Sphingobacterium</taxon>
    </lineage>
</organism>
<accession>U2I0Q7</accession>
<gene>
    <name evidence="1" type="ORF">M472_21790</name>
</gene>
<dbReference type="EMBL" id="ATDL01000001">
    <property type="protein sequence ID" value="ERJ61392.1"/>
    <property type="molecule type" value="Genomic_DNA"/>
</dbReference>
<proteinExistence type="predicted"/>
<evidence type="ECO:0000313" key="2">
    <source>
        <dbReference type="Proteomes" id="UP000016584"/>
    </source>
</evidence>
<comment type="caution">
    <text evidence="1">The sequence shown here is derived from an EMBL/GenBank/DDBJ whole genome shotgun (WGS) entry which is preliminary data.</text>
</comment>
<keyword evidence="2" id="KW-1185">Reference proteome</keyword>
<evidence type="ECO:0000313" key="1">
    <source>
        <dbReference type="EMBL" id="ERJ61392.1"/>
    </source>
</evidence>
<evidence type="ECO:0008006" key="3">
    <source>
        <dbReference type="Google" id="ProtNLM"/>
    </source>
</evidence>
<name>U2I0Q7_9SPHI</name>
<sequence length="45" mass="4855">MKDLSEKEMLEIQGGGVIGRLIKAAANATIAMAEDLIDRWRGPNA</sequence>
<dbReference type="Proteomes" id="UP000016584">
    <property type="component" value="Unassembled WGS sequence"/>
</dbReference>